<organism evidence="8 9">
    <name type="scientific">Levilinea saccharolytica</name>
    <dbReference type="NCBI Taxonomy" id="229921"/>
    <lineage>
        <taxon>Bacteria</taxon>
        <taxon>Bacillati</taxon>
        <taxon>Chloroflexota</taxon>
        <taxon>Anaerolineae</taxon>
        <taxon>Anaerolineales</taxon>
        <taxon>Anaerolineaceae</taxon>
        <taxon>Levilinea</taxon>
    </lineage>
</organism>
<dbReference type="PANTHER" id="PTHR35007">
    <property type="entry name" value="INTEGRAL MEMBRANE PROTEIN-RELATED"/>
    <property type="match status" value="1"/>
</dbReference>
<evidence type="ECO:0000313" key="8">
    <source>
        <dbReference type="EMBL" id="KPL80110.1"/>
    </source>
</evidence>
<comment type="caution">
    <text evidence="8">The sequence shown here is derived from an EMBL/GenBank/DDBJ whole genome shotgun (WGS) entry which is preliminary data.</text>
</comment>
<dbReference type="GO" id="GO:0005886">
    <property type="term" value="C:plasma membrane"/>
    <property type="evidence" value="ECO:0007669"/>
    <property type="project" value="UniProtKB-SubCell"/>
</dbReference>
<accession>A0A0P6XWV6</accession>
<evidence type="ECO:0000256" key="5">
    <source>
        <dbReference type="ARBA" id="ARBA00023136"/>
    </source>
</evidence>
<dbReference type="AlphaFoldDB" id="A0A0P6XWV6"/>
<dbReference type="Proteomes" id="UP000050501">
    <property type="component" value="Unassembled WGS sequence"/>
</dbReference>
<dbReference type="PANTHER" id="PTHR35007:SF2">
    <property type="entry name" value="PILUS ASSEMBLE PROTEIN"/>
    <property type="match status" value="1"/>
</dbReference>
<feature type="transmembrane region" description="Helical" evidence="6">
    <location>
        <begin position="136"/>
        <end position="155"/>
    </location>
</feature>
<feature type="transmembrane region" description="Helical" evidence="6">
    <location>
        <begin position="105"/>
        <end position="124"/>
    </location>
</feature>
<evidence type="ECO:0000256" key="1">
    <source>
        <dbReference type="ARBA" id="ARBA00004651"/>
    </source>
</evidence>
<dbReference type="EMBL" id="LGCM01000043">
    <property type="protein sequence ID" value="KPL80110.1"/>
    <property type="molecule type" value="Genomic_DNA"/>
</dbReference>
<evidence type="ECO:0000256" key="6">
    <source>
        <dbReference type="SAM" id="Phobius"/>
    </source>
</evidence>
<keyword evidence="2" id="KW-1003">Cell membrane</keyword>
<evidence type="ECO:0000259" key="7">
    <source>
        <dbReference type="Pfam" id="PF00482"/>
    </source>
</evidence>
<dbReference type="STRING" id="229921.ADN01_12695"/>
<keyword evidence="3 6" id="KW-0812">Transmembrane</keyword>
<gene>
    <name evidence="8" type="ORF">ADN01_12695</name>
</gene>
<evidence type="ECO:0000256" key="3">
    <source>
        <dbReference type="ARBA" id="ARBA00022692"/>
    </source>
</evidence>
<dbReference type="OrthoDB" id="9810662at2"/>
<dbReference type="PATRIC" id="fig|229921.5.peg.1936"/>
<keyword evidence="9" id="KW-1185">Reference proteome</keyword>
<dbReference type="RefSeq" id="WP_062418152.1">
    <property type="nucleotide sequence ID" value="NZ_DF967974.1"/>
</dbReference>
<dbReference type="InterPro" id="IPR018076">
    <property type="entry name" value="T2SS_GspF_dom"/>
</dbReference>
<protein>
    <recommendedName>
        <fullName evidence="7">Type II secretion system protein GspF domain-containing protein</fullName>
    </recommendedName>
</protein>
<keyword evidence="4 6" id="KW-1133">Transmembrane helix</keyword>
<evidence type="ECO:0000256" key="4">
    <source>
        <dbReference type="ARBA" id="ARBA00022989"/>
    </source>
</evidence>
<feature type="transmembrane region" description="Helical" evidence="6">
    <location>
        <begin position="286"/>
        <end position="307"/>
    </location>
</feature>
<sequence length="316" mass="34739">MTIILIVGAVILIGAAALVYIGIRNPQTANERALAARLEEFNKSGETINLEKIELSQPFSERVIFPVARRLGEIAIRFTPQNALQSLARKLELAGSPARLDPTMILAMQFIAMAIFGGLVALVFTVGATKWPLGRIILASLAFGLLGFFFPQLWLSSKIAKRQKDIRKAMPDALDLLTICVEAGLGFDAAMSKVSEKWETDLSLAFARVIQEIQLGKLRREALRDMADRIGLAEMTSFVAAVIQSEQLGVSLAKVLRIQSDQMRVKRRQLAEEEAHKAPIKMLIPMGLLIFPSLMIVLLTPAALRIFKSALGGMFK</sequence>
<comment type="subcellular location">
    <subcellularLocation>
        <location evidence="1">Cell membrane</location>
        <topology evidence="1">Multi-pass membrane protein</topology>
    </subcellularLocation>
</comment>
<feature type="domain" description="Type II secretion system protein GspF" evidence="7">
    <location>
        <begin position="174"/>
        <end position="299"/>
    </location>
</feature>
<proteinExistence type="predicted"/>
<name>A0A0P6XWV6_9CHLR</name>
<dbReference type="Pfam" id="PF00482">
    <property type="entry name" value="T2SSF"/>
    <property type="match status" value="1"/>
</dbReference>
<feature type="transmembrane region" description="Helical" evidence="6">
    <location>
        <begin position="6"/>
        <end position="23"/>
    </location>
</feature>
<evidence type="ECO:0000256" key="2">
    <source>
        <dbReference type="ARBA" id="ARBA00022475"/>
    </source>
</evidence>
<keyword evidence="5 6" id="KW-0472">Membrane</keyword>
<evidence type="ECO:0000313" key="9">
    <source>
        <dbReference type="Proteomes" id="UP000050501"/>
    </source>
</evidence>
<reference evidence="8 9" key="1">
    <citation type="submission" date="2015-07" db="EMBL/GenBank/DDBJ databases">
        <title>Genome sequence of Levilinea saccharolytica DSM 16555.</title>
        <authorList>
            <person name="Hemp J."/>
            <person name="Ward L.M."/>
            <person name="Pace L.A."/>
            <person name="Fischer W.W."/>
        </authorList>
    </citation>
    <scope>NUCLEOTIDE SEQUENCE [LARGE SCALE GENOMIC DNA]</scope>
    <source>
        <strain evidence="8 9">KIBI-1</strain>
    </source>
</reference>